<name>A0ABU7A7U3_9TELE</name>
<dbReference type="Proteomes" id="UP001345963">
    <property type="component" value="Unassembled WGS sequence"/>
</dbReference>
<evidence type="ECO:0000313" key="3">
    <source>
        <dbReference type="Proteomes" id="UP001345963"/>
    </source>
</evidence>
<organism evidence="2 3">
    <name type="scientific">Ataeniobius toweri</name>
    <dbReference type="NCBI Taxonomy" id="208326"/>
    <lineage>
        <taxon>Eukaryota</taxon>
        <taxon>Metazoa</taxon>
        <taxon>Chordata</taxon>
        <taxon>Craniata</taxon>
        <taxon>Vertebrata</taxon>
        <taxon>Euteleostomi</taxon>
        <taxon>Actinopterygii</taxon>
        <taxon>Neopterygii</taxon>
        <taxon>Teleostei</taxon>
        <taxon>Neoteleostei</taxon>
        <taxon>Acanthomorphata</taxon>
        <taxon>Ovalentaria</taxon>
        <taxon>Atherinomorphae</taxon>
        <taxon>Cyprinodontiformes</taxon>
        <taxon>Goodeidae</taxon>
        <taxon>Ataeniobius</taxon>
    </lineage>
</organism>
<keyword evidence="3" id="KW-1185">Reference proteome</keyword>
<dbReference type="InterPro" id="IPR056924">
    <property type="entry name" value="SH3_Tf2-1"/>
</dbReference>
<feature type="domain" description="Tf2-1-like SH3-like" evidence="1">
    <location>
        <begin position="2"/>
        <end position="33"/>
    </location>
</feature>
<dbReference type="Pfam" id="PF24626">
    <property type="entry name" value="SH3_Tf2-1"/>
    <property type="match status" value="1"/>
</dbReference>
<comment type="caution">
    <text evidence="2">The sequence shown here is derived from an EMBL/GenBank/DDBJ whole genome shotgun (WGS) entry which is preliminary data.</text>
</comment>
<proteinExistence type="predicted"/>
<accession>A0ABU7A7U3</accession>
<reference evidence="2 3" key="1">
    <citation type="submission" date="2021-07" db="EMBL/GenBank/DDBJ databases">
        <authorList>
            <person name="Palmer J.M."/>
        </authorList>
    </citation>
    <scope>NUCLEOTIDE SEQUENCE [LARGE SCALE GENOMIC DNA]</scope>
    <source>
        <strain evidence="2 3">AT_MEX2019</strain>
        <tissue evidence="2">Muscle</tissue>
    </source>
</reference>
<dbReference type="EMBL" id="JAHUTI010004566">
    <property type="protein sequence ID" value="MED6234057.1"/>
    <property type="molecule type" value="Genomic_DNA"/>
</dbReference>
<gene>
    <name evidence="2" type="ORF">ATANTOWER_021307</name>
</gene>
<evidence type="ECO:0000313" key="2">
    <source>
        <dbReference type="EMBL" id="MED6234057.1"/>
    </source>
</evidence>
<evidence type="ECO:0000259" key="1">
    <source>
        <dbReference type="Pfam" id="PF24626"/>
    </source>
</evidence>
<sequence>MSRKLSPRFIGPYEIETVINPSAVRLRLLEKSSYPSYLPCLQDQTGLRFWKLLWMIKPIFVLRIPILSSALVWIHIKLAASCPLSLLSQATSGCCLNSLRISLLKTWILSLIPPGDLTTITQ</sequence>
<protein>
    <recommendedName>
        <fullName evidence="1">Tf2-1-like SH3-like domain-containing protein</fullName>
    </recommendedName>
</protein>